<sequence>MKAGQELFTMRHQRMIVLAVLTIATVMLSCPRDPYTYNTNLKLLVGDTIDYQDHSTCPVVSPDGEKVYFLSLPWDEWDEEYNYQDGVGRLYEVKSDGTGKRKLLDNIFEAITISPDGKKLAAVLWPDSGLDRDATNYIVLIDVNTLSMDTFVVSHGGINQIEFGKISENALYFSSGDKIVRLDLSDTTEQIVGYGLGFDISPDGKLYIDSKLHYVEINPDSNDLAISVDTGSFGGGKRFLLRHITTQEIDTLPASLIPYSGGRVNFPYWFPSGDKIVFSSASPSWEFPHPAQIWILENFFEQIE</sequence>
<organism evidence="1 2">
    <name type="scientific">candidate division WOR-3 bacterium</name>
    <dbReference type="NCBI Taxonomy" id="2052148"/>
    <lineage>
        <taxon>Bacteria</taxon>
        <taxon>Bacteria division WOR-3</taxon>
    </lineage>
</organism>
<protein>
    <recommendedName>
        <fullName evidence="3">Dipeptidylpeptidase IV N-terminal domain-containing protein</fullName>
    </recommendedName>
</protein>
<dbReference type="Pfam" id="PF07676">
    <property type="entry name" value="PD40"/>
    <property type="match status" value="1"/>
</dbReference>
<dbReference type="InterPro" id="IPR011659">
    <property type="entry name" value="WD40"/>
</dbReference>
<dbReference type="InterPro" id="IPR011042">
    <property type="entry name" value="6-blade_b-propeller_TolB-like"/>
</dbReference>
<dbReference type="PROSITE" id="PS51257">
    <property type="entry name" value="PROKAR_LIPOPROTEIN"/>
    <property type="match status" value="1"/>
</dbReference>
<dbReference type="InterPro" id="IPR011044">
    <property type="entry name" value="Quino_amine_DH_bsu"/>
</dbReference>
<dbReference type="SUPFAM" id="SSF50969">
    <property type="entry name" value="YVTN repeat-like/Quinoprotein amine dehydrogenase"/>
    <property type="match status" value="1"/>
</dbReference>
<proteinExistence type="predicted"/>
<dbReference type="AlphaFoldDB" id="A0A660SLS7"/>
<evidence type="ECO:0000313" key="2">
    <source>
        <dbReference type="Proteomes" id="UP000268469"/>
    </source>
</evidence>
<dbReference type="EMBL" id="QNBE01000003">
    <property type="protein sequence ID" value="RKX71719.1"/>
    <property type="molecule type" value="Genomic_DNA"/>
</dbReference>
<dbReference type="Proteomes" id="UP000268469">
    <property type="component" value="Unassembled WGS sequence"/>
</dbReference>
<gene>
    <name evidence="1" type="ORF">DRP53_00605</name>
</gene>
<evidence type="ECO:0000313" key="1">
    <source>
        <dbReference type="EMBL" id="RKX71719.1"/>
    </source>
</evidence>
<name>A0A660SLS7_UNCW3</name>
<comment type="caution">
    <text evidence="1">The sequence shown here is derived from an EMBL/GenBank/DDBJ whole genome shotgun (WGS) entry which is preliminary data.</text>
</comment>
<reference evidence="1 2" key="1">
    <citation type="submission" date="2018-06" db="EMBL/GenBank/DDBJ databases">
        <title>Extensive metabolic versatility and redundancy in microbially diverse, dynamic hydrothermal sediments.</title>
        <authorList>
            <person name="Dombrowski N."/>
            <person name="Teske A."/>
            <person name="Baker B.J."/>
        </authorList>
    </citation>
    <scope>NUCLEOTIDE SEQUENCE [LARGE SCALE GENOMIC DNA]</scope>
    <source>
        <strain evidence="1">B36_G15</strain>
    </source>
</reference>
<dbReference type="Gene3D" id="2.120.10.30">
    <property type="entry name" value="TolB, C-terminal domain"/>
    <property type="match status" value="1"/>
</dbReference>
<accession>A0A660SLS7</accession>
<evidence type="ECO:0008006" key="3">
    <source>
        <dbReference type="Google" id="ProtNLM"/>
    </source>
</evidence>